<feature type="domain" description="HTH araC/xylS-type" evidence="4">
    <location>
        <begin position="74"/>
        <end position="172"/>
    </location>
</feature>
<dbReference type="InterPro" id="IPR018060">
    <property type="entry name" value="HTH_AraC"/>
</dbReference>
<evidence type="ECO:0000259" key="4">
    <source>
        <dbReference type="PROSITE" id="PS01124"/>
    </source>
</evidence>
<dbReference type="InterPro" id="IPR009057">
    <property type="entry name" value="Homeodomain-like_sf"/>
</dbReference>
<dbReference type="PROSITE" id="PS01124">
    <property type="entry name" value="HTH_ARAC_FAMILY_2"/>
    <property type="match status" value="1"/>
</dbReference>
<dbReference type="Pfam" id="PF12833">
    <property type="entry name" value="HTH_18"/>
    <property type="match status" value="1"/>
</dbReference>
<reference evidence="5 6" key="1">
    <citation type="submission" date="2020-10" db="EMBL/GenBank/DDBJ databases">
        <authorList>
            <person name="Castelo-Branco R."/>
            <person name="Eusebio N."/>
            <person name="Adriana R."/>
            <person name="Vieira A."/>
            <person name="Brugerolle De Fraissinette N."/>
            <person name="Rezende De Castro R."/>
            <person name="Schneider M.P."/>
            <person name="Vasconcelos V."/>
            <person name="Leao P.N."/>
        </authorList>
    </citation>
    <scope>NUCLEOTIDE SEQUENCE [LARGE SCALE GENOMIC DNA]</scope>
    <source>
        <strain evidence="5 6">LEGE 06123</strain>
    </source>
</reference>
<dbReference type="PANTHER" id="PTHR47893:SF1">
    <property type="entry name" value="REGULATORY PROTEIN PCHR"/>
    <property type="match status" value="1"/>
</dbReference>
<dbReference type="PROSITE" id="PS00041">
    <property type="entry name" value="HTH_ARAC_FAMILY_1"/>
    <property type="match status" value="1"/>
</dbReference>
<dbReference type="EMBL" id="JADEWN010000061">
    <property type="protein sequence ID" value="MBE9192665.1"/>
    <property type="molecule type" value="Genomic_DNA"/>
</dbReference>
<dbReference type="Proteomes" id="UP000651156">
    <property type="component" value="Unassembled WGS sequence"/>
</dbReference>
<keyword evidence="6" id="KW-1185">Reference proteome</keyword>
<protein>
    <submittedName>
        <fullName evidence="5">Helix-turn-helix transcriptional regulator</fullName>
    </submittedName>
</protein>
<evidence type="ECO:0000313" key="5">
    <source>
        <dbReference type="EMBL" id="MBE9192665.1"/>
    </source>
</evidence>
<name>A0ABR9UXF4_9CHRO</name>
<dbReference type="InterPro" id="IPR053142">
    <property type="entry name" value="PchR_regulatory_protein"/>
</dbReference>
<dbReference type="SMART" id="SM00342">
    <property type="entry name" value="HTH_ARAC"/>
    <property type="match status" value="1"/>
</dbReference>
<proteinExistence type="predicted"/>
<dbReference type="PANTHER" id="PTHR47893">
    <property type="entry name" value="REGULATORY PROTEIN PCHR"/>
    <property type="match status" value="1"/>
</dbReference>
<gene>
    <name evidence="5" type="ORF">IQ230_20380</name>
</gene>
<accession>A0ABR9UXF4</accession>
<evidence type="ECO:0000256" key="1">
    <source>
        <dbReference type="ARBA" id="ARBA00023015"/>
    </source>
</evidence>
<dbReference type="InterPro" id="IPR020449">
    <property type="entry name" value="Tscrpt_reg_AraC-type_HTH"/>
</dbReference>
<organism evidence="5 6">
    <name type="scientific">Gloeocapsopsis crepidinum LEGE 06123</name>
    <dbReference type="NCBI Taxonomy" id="588587"/>
    <lineage>
        <taxon>Bacteria</taxon>
        <taxon>Bacillati</taxon>
        <taxon>Cyanobacteriota</taxon>
        <taxon>Cyanophyceae</taxon>
        <taxon>Oscillatoriophycideae</taxon>
        <taxon>Chroococcales</taxon>
        <taxon>Chroococcaceae</taxon>
        <taxon>Gloeocapsopsis</taxon>
    </lineage>
</organism>
<dbReference type="RefSeq" id="WP_193934082.1">
    <property type="nucleotide sequence ID" value="NZ_CAWPMZ010000098.1"/>
</dbReference>
<dbReference type="InterPro" id="IPR018062">
    <property type="entry name" value="HTH_AraC-typ_CS"/>
</dbReference>
<evidence type="ECO:0000313" key="6">
    <source>
        <dbReference type="Proteomes" id="UP000651156"/>
    </source>
</evidence>
<keyword evidence="2" id="KW-0238">DNA-binding</keyword>
<evidence type="ECO:0000256" key="3">
    <source>
        <dbReference type="ARBA" id="ARBA00023163"/>
    </source>
</evidence>
<keyword evidence="1" id="KW-0805">Transcription regulation</keyword>
<comment type="caution">
    <text evidence="5">The sequence shown here is derived from an EMBL/GenBank/DDBJ whole genome shotgun (WGS) entry which is preliminary data.</text>
</comment>
<dbReference type="Gene3D" id="1.10.10.60">
    <property type="entry name" value="Homeodomain-like"/>
    <property type="match status" value="1"/>
</dbReference>
<dbReference type="SUPFAM" id="SSF46689">
    <property type="entry name" value="Homeodomain-like"/>
    <property type="match status" value="2"/>
</dbReference>
<sequence>MNGRQGFQHNQSTPVMRVAVQQILHCPYYGLTKRMYLQSKVIELWALILEPLLKETKAQKRQFKLKAEDIDRIYHAKEMLLACLDNPPSLIDLARAVGLNDYKLKIGFRQIFGKTVFGYLHECRLEQSRLLLDAGNFTVAGVARAVGFTNRGDFAAAFRRKFGVNPSVYLRSKR</sequence>
<evidence type="ECO:0000256" key="2">
    <source>
        <dbReference type="ARBA" id="ARBA00023125"/>
    </source>
</evidence>
<keyword evidence="3" id="KW-0804">Transcription</keyword>
<dbReference type="PRINTS" id="PR00032">
    <property type="entry name" value="HTHARAC"/>
</dbReference>